<dbReference type="PANTHER" id="PTHR31195:SF2">
    <property type="entry name" value="GEO02494P1"/>
    <property type="match status" value="1"/>
</dbReference>
<dbReference type="eggNOG" id="ENOG502S6XA">
    <property type="taxonomic scope" value="Eukaryota"/>
</dbReference>
<dbReference type="AlphaFoldDB" id="E3N7L9"/>
<evidence type="ECO:0000259" key="2">
    <source>
        <dbReference type="Pfam" id="PF15377"/>
    </source>
</evidence>
<dbReference type="OMA" id="KRQVGYR"/>
<dbReference type="InParanoid" id="E3N7L9"/>
<evidence type="ECO:0000313" key="3">
    <source>
        <dbReference type="EMBL" id="EFO89078.1"/>
    </source>
</evidence>
<dbReference type="KEGG" id="crq:GCK72_000086"/>
<keyword evidence="4" id="KW-1185">Reference proteome</keyword>
<dbReference type="STRING" id="31234.E3N7L9"/>
<dbReference type="CTD" id="9813106"/>
<proteinExistence type="predicted"/>
<dbReference type="GeneID" id="9813106"/>
<dbReference type="RefSeq" id="XP_003095602.2">
    <property type="nucleotide sequence ID" value="XM_003095554.2"/>
</dbReference>
<dbReference type="Pfam" id="PF15377">
    <property type="entry name" value="DUF4604"/>
    <property type="match status" value="1"/>
</dbReference>
<dbReference type="PANTHER" id="PTHR31195">
    <property type="entry name" value="GEO02494P1"/>
    <property type="match status" value="1"/>
</dbReference>
<feature type="region of interest" description="Disordered" evidence="1">
    <location>
        <begin position="112"/>
        <end position="160"/>
    </location>
</feature>
<dbReference type="OrthoDB" id="10043580at2759"/>
<feature type="domain" description="DUF4604" evidence="2">
    <location>
        <begin position="17"/>
        <end position="152"/>
    </location>
</feature>
<sequence>MSKRGQSSSMSYKDKANLHFVEQEEPAFIKAMKSKMGYKEPAKLEDKFDEEAGPADFDDDETDLMRMKEEDRPQVVVLNEETDLTKEEMVKELDAKKKVEEDKLIAEGKITFKKPVKRTTDGDSVDEEAEKKKKKSTPTPTVKKGLLSFGDDDEEEEDDC</sequence>
<dbReference type="FunCoup" id="E3N7L9">
    <property type="interactions" value="2508"/>
</dbReference>
<dbReference type="HOGENOM" id="CLU_111288_1_0_1"/>
<dbReference type="InterPro" id="IPR027911">
    <property type="entry name" value="DUF4604"/>
</dbReference>
<protein>
    <recommendedName>
        <fullName evidence="2">DUF4604 domain-containing protein</fullName>
    </recommendedName>
</protein>
<dbReference type="EMBL" id="DS268549">
    <property type="protein sequence ID" value="EFO89078.1"/>
    <property type="molecule type" value="Genomic_DNA"/>
</dbReference>
<evidence type="ECO:0000256" key="1">
    <source>
        <dbReference type="SAM" id="MobiDB-lite"/>
    </source>
</evidence>
<dbReference type="Proteomes" id="UP000008281">
    <property type="component" value="Unassembled WGS sequence"/>
</dbReference>
<reference evidence="3" key="1">
    <citation type="submission" date="2007-07" db="EMBL/GenBank/DDBJ databases">
        <title>PCAP assembly of the Caenorhabditis remanei genome.</title>
        <authorList>
            <consortium name="The Caenorhabditis remanei Sequencing Consortium"/>
            <person name="Wilson R.K."/>
        </authorList>
    </citation>
    <scope>NUCLEOTIDE SEQUENCE [LARGE SCALE GENOMIC DNA]</scope>
    <source>
        <strain evidence="3">PB4641</strain>
    </source>
</reference>
<gene>
    <name evidence="3" type="ORF">CRE_14264</name>
</gene>
<dbReference type="InterPro" id="IPR040219">
    <property type="entry name" value="KIAA1143-like"/>
</dbReference>
<evidence type="ECO:0000313" key="4">
    <source>
        <dbReference type="Proteomes" id="UP000008281"/>
    </source>
</evidence>
<name>E3N7L9_CAERE</name>
<organism evidence="4">
    <name type="scientific">Caenorhabditis remanei</name>
    <name type="common">Caenorhabditis vulgaris</name>
    <dbReference type="NCBI Taxonomy" id="31234"/>
    <lineage>
        <taxon>Eukaryota</taxon>
        <taxon>Metazoa</taxon>
        <taxon>Ecdysozoa</taxon>
        <taxon>Nematoda</taxon>
        <taxon>Chromadorea</taxon>
        <taxon>Rhabditida</taxon>
        <taxon>Rhabditina</taxon>
        <taxon>Rhabditomorpha</taxon>
        <taxon>Rhabditoidea</taxon>
        <taxon>Rhabditidae</taxon>
        <taxon>Peloderinae</taxon>
        <taxon>Caenorhabditis</taxon>
    </lineage>
</organism>
<accession>E3N7L9</accession>
<feature type="compositionally biased region" description="Acidic residues" evidence="1">
    <location>
        <begin position="150"/>
        <end position="160"/>
    </location>
</feature>